<dbReference type="Proteomes" id="UP001254608">
    <property type="component" value="Unassembled WGS sequence"/>
</dbReference>
<evidence type="ECO:0000259" key="1">
    <source>
        <dbReference type="SMART" id="SM00953"/>
    </source>
</evidence>
<dbReference type="EMBL" id="JAVRIC010000031">
    <property type="protein sequence ID" value="MDT0498994.1"/>
    <property type="molecule type" value="Genomic_DNA"/>
</dbReference>
<accession>A0ABU2WM85</accession>
<sequence>MSRLFDRALLERIESLGTQAIRRTVWRASWTARDPLLGSGGGRWAPIEGPEVLYCSCEHNGALAEVYHHLSKAPIFSSSDKLICELNVRTRSTLDLTSEFALEHLGVNREALLSRDPQRTQQIGAAACFLECDSLLVPSVRWDCSNLVLFADRILPQDGVELRASTNVNWAAWREQPEVAARLRK</sequence>
<evidence type="ECO:0000313" key="2">
    <source>
        <dbReference type="EMBL" id="MDT0498994.1"/>
    </source>
</evidence>
<protein>
    <submittedName>
        <fullName evidence="2">RES family NAD+ phosphorylase</fullName>
    </submittedName>
</protein>
<dbReference type="SMART" id="SM00953">
    <property type="entry name" value="RES"/>
    <property type="match status" value="1"/>
</dbReference>
<comment type="caution">
    <text evidence="2">The sequence shown here is derived from an EMBL/GenBank/DDBJ whole genome shotgun (WGS) entry which is preliminary data.</text>
</comment>
<proteinExistence type="predicted"/>
<dbReference type="Pfam" id="PF08808">
    <property type="entry name" value="RES"/>
    <property type="match status" value="1"/>
</dbReference>
<feature type="domain" description="RES" evidence="1">
    <location>
        <begin position="35"/>
        <end position="162"/>
    </location>
</feature>
<organism evidence="2 3">
    <name type="scientific">Banduia mediterranea</name>
    <dbReference type="NCBI Taxonomy" id="3075609"/>
    <lineage>
        <taxon>Bacteria</taxon>
        <taxon>Pseudomonadati</taxon>
        <taxon>Pseudomonadota</taxon>
        <taxon>Gammaproteobacteria</taxon>
        <taxon>Nevskiales</taxon>
        <taxon>Algiphilaceae</taxon>
        <taxon>Banduia</taxon>
    </lineage>
</organism>
<keyword evidence="3" id="KW-1185">Reference proteome</keyword>
<gene>
    <name evidence="2" type="ORF">RM530_16745</name>
</gene>
<name>A0ABU2WM85_9GAMM</name>
<dbReference type="RefSeq" id="WP_311366406.1">
    <property type="nucleotide sequence ID" value="NZ_JAVRIC010000031.1"/>
</dbReference>
<evidence type="ECO:0000313" key="3">
    <source>
        <dbReference type="Proteomes" id="UP001254608"/>
    </source>
</evidence>
<dbReference type="InterPro" id="IPR014914">
    <property type="entry name" value="RES_dom"/>
</dbReference>
<reference evidence="2 3" key="1">
    <citation type="submission" date="2023-09" db="EMBL/GenBank/DDBJ databases">
        <authorList>
            <person name="Rey-Velasco X."/>
        </authorList>
    </citation>
    <scope>NUCLEOTIDE SEQUENCE [LARGE SCALE GENOMIC DNA]</scope>
    <source>
        <strain evidence="2 3">W345</strain>
    </source>
</reference>